<dbReference type="Proteomes" id="UP000483078">
    <property type="component" value="Unassembled WGS sequence"/>
</dbReference>
<reference evidence="1 2" key="1">
    <citation type="submission" date="2019-06" db="EMBL/GenBank/DDBJ databases">
        <title>Enrichment of Autotrophic Halophilic Microorganisms from Red Sea Brine Pool Using Microbial Electrosynthesis System.</title>
        <authorList>
            <person name="Alqahtani M.F."/>
            <person name="Bajracharya S."/>
            <person name="Katuri K.P."/>
            <person name="Ali M."/>
            <person name="Saikaly P.E."/>
        </authorList>
    </citation>
    <scope>NUCLEOTIDE SEQUENCE [LARGE SCALE GENOMIC DNA]</scope>
    <source>
        <strain evidence="1">MES6</strain>
    </source>
</reference>
<protein>
    <recommendedName>
        <fullName evidence="3">GNAT family N-acetyltransferase</fullName>
    </recommendedName>
</protein>
<name>A0A7C9HC52_9RHOB</name>
<organism evidence="1 2">
    <name type="scientific">Sediminimonas qiaohouensis</name>
    <dbReference type="NCBI Taxonomy" id="552061"/>
    <lineage>
        <taxon>Bacteria</taxon>
        <taxon>Pseudomonadati</taxon>
        <taxon>Pseudomonadota</taxon>
        <taxon>Alphaproteobacteria</taxon>
        <taxon>Rhodobacterales</taxon>
        <taxon>Roseobacteraceae</taxon>
        <taxon>Sediminimonas</taxon>
    </lineage>
</organism>
<dbReference type="EMBL" id="VENJ01000021">
    <property type="protein sequence ID" value="MTJ05704.1"/>
    <property type="molecule type" value="Genomic_DNA"/>
</dbReference>
<evidence type="ECO:0000313" key="1">
    <source>
        <dbReference type="EMBL" id="MTJ05704.1"/>
    </source>
</evidence>
<accession>A0A7C9HC52</accession>
<dbReference type="AlphaFoldDB" id="A0A7C9HC52"/>
<sequence length="127" mass="13853">MDIVELLDVARLTPPPVDEGADPAAPQHPPYAECVLLDASRVVGFGRLVWSGSADELPQIRDLAVVRAHRTPFIIQAMEEDLIDEYAQNAEGGVIVLDHLKRQIDISPRLQAQMQAQSGHVPGRSKG</sequence>
<gene>
    <name evidence="1" type="ORF">FH759_13550</name>
</gene>
<dbReference type="RefSeq" id="WP_273250605.1">
    <property type="nucleotide sequence ID" value="NZ_VENJ01000021.1"/>
</dbReference>
<evidence type="ECO:0000313" key="2">
    <source>
        <dbReference type="Proteomes" id="UP000483078"/>
    </source>
</evidence>
<proteinExistence type="predicted"/>
<evidence type="ECO:0008006" key="3">
    <source>
        <dbReference type="Google" id="ProtNLM"/>
    </source>
</evidence>
<comment type="caution">
    <text evidence="1">The sequence shown here is derived from an EMBL/GenBank/DDBJ whole genome shotgun (WGS) entry which is preliminary data.</text>
</comment>